<evidence type="ECO:0000256" key="1">
    <source>
        <dbReference type="ARBA" id="ARBA00022694"/>
    </source>
</evidence>
<evidence type="ECO:0000313" key="7">
    <source>
        <dbReference type="Proteomes" id="UP000292120"/>
    </source>
</evidence>
<keyword evidence="4" id="KW-0378">Hydrolase</keyword>
<dbReference type="Proteomes" id="UP000292120">
    <property type="component" value="Unassembled WGS sequence"/>
</dbReference>
<dbReference type="PANTHER" id="PTHR33992">
    <property type="entry name" value="RIBONUCLEASE P PROTEIN COMPONENT"/>
    <property type="match status" value="1"/>
</dbReference>
<dbReference type="GO" id="GO:0030677">
    <property type="term" value="C:ribonuclease P complex"/>
    <property type="evidence" value="ECO:0007669"/>
    <property type="project" value="TreeGrafter"/>
</dbReference>
<dbReference type="InterPro" id="IPR000100">
    <property type="entry name" value="RNase_P"/>
</dbReference>
<dbReference type="Gene3D" id="3.30.230.10">
    <property type="match status" value="1"/>
</dbReference>
<keyword evidence="7" id="KW-1185">Reference proteome</keyword>
<dbReference type="OrthoDB" id="398329at2"/>
<gene>
    <name evidence="6" type="ORF">EYS42_15395</name>
</gene>
<dbReference type="GO" id="GO:0000049">
    <property type="term" value="F:tRNA binding"/>
    <property type="evidence" value="ECO:0007669"/>
    <property type="project" value="InterPro"/>
</dbReference>
<evidence type="ECO:0000256" key="4">
    <source>
        <dbReference type="ARBA" id="ARBA00022801"/>
    </source>
</evidence>
<keyword evidence="2" id="KW-0540">Nuclease</keyword>
<evidence type="ECO:0000256" key="2">
    <source>
        <dbReference type="ARBA" id="ARBA00022722"/>
    </source>
</evidence>
<accession>A0A4Q9GZF7</accession>
<keyword evidence="1" id="KW-0819">tRNA processing</keyword>
<dbReference type="GO" id="GO:0004526">
    <property type="term" value="F:ribonuclease P activity"/>
    <property type="evidence" value="ECO:0007669"/>
    <property type="project" value="InterPro"/>
</dbReference>
<evidence type="ECO:0000313" key="6">
    <source>
        <dbReference type="EMBL" id="TBO28386.1"/>
    </source>
</evidence>
<organism evidence="6 7">
    <name type="scientific">Aquabacterium lacunae</name>
    <dbReference type="NCBI Taxonomy" id="2528630"/>
    <lineage>
        <taxon>Bacteria</taxon>
        <taxon>Pseudomonadati</taxon>
        <taxon>Pseudomonadota</taxon>
        <taxon>Betaproteobacteria</taxon>
        <taxon>Burkholderiales</taxon>
        <taxon>Aquabacterium</taxon>
    </lineage>
</organism>
<sequence length="202" mass="22020">MSDLVGRTLGSLKFLALPALATPIHTVPSSLLSPLALKPKLASPDFQQALGTRPVARTAHFAVHFAVPSLQRKHPAKDQLSTGEGGEAVEPVDEVRTHLRVWRLGLVVPKKMARRSVTRQLIKRQARELFRLHAPALEAAGWLHDAQPVGDWVVRLKAPYAKADWPSAASDLLKTAVRDELLAVLEQCIRGGKGARRPGNKA</sequence>
<keyword evidence="5" id="KW-0694">RNA-binding</keyword>
<dbReference type="PANTHER" id="PTHR33992:SF1">
    <property type="entry name" value="RIBONUCLEASE P PROTEIN COMPONENT"/>
    <property type="match status" value="1"/>
</dbReference>
<dbReference type="SUPFAM" id="SSF54211">
    <property type="entry name" value="Ribosomal protein S5 domain 2-like"/>
    <property type="match status" value="1"/>
</dbReference>
<keyword evidence="3" id="KW-0255">Endonuclease</keyword>
<proteinExistence type="predicted"/>
<dbReference type="Pfam" id="PF00825">
    <property type="entry name" value="Ribonuclease_P"/>
    <property type="match status" value="1"/>
</dbReference>
<dbReference type="InterPro" id="IPR020568">
    <property type="entry name" value="Ribosomal_Su5_D2-typ_SF"/>
</dbReference>
<protein>
    <submittedName>
        <fullName evidence="6">Uncharacterized protein</fullName>
    </submittedName>
</protein>
<dbReference type="InterPro" id="IPR014721">
    <property type="entry name" value="Ribsml_uS5_D2-typ_fold_subgr"/>
</dbReference>
<dbReference type="AlphaFoldDB" id="A0A4Q9GZF7"/>
<reference evidence="6 7" key="1">
    <citation type="submission" date="2019-02" db="EMBL/GenBank/DDBJ databases">
        <title>Aquabacterium sp. strain KMB7.</title>
        <authorList>
            <person name="Chen W.-M."/>
        </authorList>
    </citation>
    <scope>NUCLEOTIDE SEQUENCE [LARGE SCALE GENOMIC DNA]</scope>
    <source>
        <strain evidence="6 7">KMB7</strain>
    </source>
</reference>
<evidence type="ECO:0000256" key="5">
    <source>
        <dbReference type="ARBA" id="ARBA00022884"/>
    </source>
</evidence>
<comment type="caution">
    <text evidence="6">The sequence shown here is derived from an EMBL/GenBank/DDBJ whole genome shotgun (WGS) entry which is preliminary data.</text>
</comment>
<name>A0A4Q9GZF7_9BURK</name>
<evidence type="ECO:0000256" key="3">
    <source>
        <dbReference type="ARBA" id="ARBA00022759"/>
    </source>
</evidence>
<dbReference type="EMBL" id="SIXI01000007">
    <property type="protein sequence ID" value="TBO28386.1"/>
    <property type="molecule type" value="Genomic_DNA"/>
</dbReference>
<dbReference type="GO" id="GO:0042781">
    <property type="term" value="F:3'-tRNA processing endoribonuclease activity"/>
    <property type="evidence" value="ECO:0007669"/>
    <property type="project" value="TreeGrafter"/>
</dbReference>